<proteinExistence type="predicted"/>
<reference evidence="1" key="1">
    <citation type="submission" date="2020-05" db="EMBL/GenBank/DDBJ databases">
        <authorList>
            <person name="Chiriac C."/>
            <person name="Salcher M."/>
            <person name="Ghai R."/>
            <person name="Kavagutti S V."/>
        </authorList>
    </citation>
    <scope>NUCLEOTIDE SEQUENCE</scope>
</reference>
<name>A0A6J5RTJ8_9CAUD</name>
<gene>
    <name evidence="1" type="ORF">UFOVP1290_411</name>
</gene>
<evidence type="ECO:0000313" key="1">
    <source>
        <dbReference type="EMBL" id="CAB4196891.1"/>
    </source>
</evidence>
<dbReference type="EMBL" id="LR797252">
    <property type="protein sequence ID" value="CAB4196891.1"/>
    <property type="molecule type" value="Genomic_DNA"/>
</dbReference>
<organism evidence="1">
    <name type="scientific">uncultured Caudovirales phage</name>
    <dbReference type="NCBI Taxonomy" id="2100421"/>
    <lineage>
        <taxon>Viruses</taxon>
        <taxon>Duplodnaviria</taxon>
        <taxon>Heunggongvirae</taxon>
        <taxon>Uroviricota</taxon>
        <taxon>Caudoviricetes</taxon>
        <taxon>Peduoviridae</taxon>
        <taxon>Maltschvirus</taxon>
        <taxon>Maltschvirus maltsch</taxon>
    </lineage>
</organism>
<accession>A0A6J5RTJ8</accession>
<protein>
    <submittedName>
        <fullName evidence="1">Uncharacterized protein</fullName>
    </submittedName>
</protein>
<sequence>MEKSKLEILFDSEDAKQHFISWLCGQGEQYYWDWMECREQEEDGDITAIDFDYHGGTQNGKEFGKHTVIAKCGRLKR</sequence>